<gene>
    <name evidence="1" type="ORF">LCGC14_3018230</name>
</gene>
<dbReference type="EMBL" id="LAZR01062667">
    <property type="protein sequence ID" value="KKK61049.1"/>
    <property type="molecule type" value="Genomic_DNA"/>
</dbReference>
<comment type="caution">
    <text evidence="1">The sequence shown here is derived from an EMBL/GenBank/DDBJ whole genome shotgun (WGS) entry which is preliminary data.</text>
</comment>
<evidence type="ECO:0000313" key="1">
    <source>
        <dbReference type="EMBL" id="KKK61049.1"/>
    </source>
</evidence>
<reference evidence="1" key="1">
    <citation type="journal article" date="2015" name="Nature">
        <title>Complex archaea that bridge the gap between prokaryotes and eukaryotes.</title>
        <authorList>
            <person name="Spang A."/>
            <person name="Saw J.H."/>
            <person name="Jorgensen S.L."/>
            <person name="Zaremba-Niedzwiedzka K."/>
            <person name="Martijn J."/>
            <person name="Lind A.E."/>
            <person name="van Eijk R."/>
            <person name="Schleper C."/>
            <person name="Guy L."/>
            <person name="Ettema T.J."/>
        </authorList>
    </citation>
    <scope>NUCLEOTIDE SEQUENCE</scope>
</reference>
<sequence>QAFDIEKSGNFLRLDTDSVSSAKLVLIERGTSGSAVDSVDSSVHVQFLREAIGPFGSHASQRYLEQ</sequence>
<organism evidence="1">
    <name type="scientific">marine sediment metagenome</name>
    <dbReference type="NCBI Taxonomy" id="412755"/>
    <lineage>
        <taxon>unclassified sequences</taxon>
        <taxon>metagenomes</taxon>
        <taxon>ecological metagenomes</taxon>
    </lineage>
</organism>
<dbReference type="AlphaFoldDB" id="A0A0F8Z3Q9"/>
<feature type="non-terminal residue" evidence="1">
    <location>
        <position position="1"/>
    </location>
</feature>
<accession>A0A0F8Z3Q9</accession>
<name>A0A0F8Z3Q9_9ZZZZ</name>
<proteinExistence type="predicted"/>
<protein>
    <submittedName>
        <fullName evidence="1">Uncharacterized protein</fullName>
    </submittedName>
</protein>